<evidence type="ECO:0000256" key="2">
    <source>
        <dbReference type="ARBA" id="ARBA00022485"/>
    </source>
</evidence>
<keyword evidence="6" id="KW-0411">Iron-sulfur</keyword>
<dbReference type="GO" id="GO:0051745">
    <property type="term" value="F:4-hydroxy-3-methylbut-2-enyl diphosphate reductase activity"/>
    <property type="evidence" value="ECO:0007669"/>
    <property type="project" value="UniProtKB-EC"/>
</dbReference>
<evidence type="ECO:0000313" key="10">
    <source>
        <dbReference type="Proteomes" id="UP001589774"/>
    </source>
</evidence>
<keyword evidence="10" id="KW-1185">Reference proteome</keyword>
<keyword evidence="5" id="KW-0408">Iron</keyword>
<dbReference type="RefSeq" id="WP_130856249.1">
    <property type="nucleotide sequence ID" value="NZ_JBHLWO010000001.1"/>
</dbReference>
<accession>A0ABV6HH13</accession>
<evidence type="ECO:0000256" key="7">
    <source>
        <dbReference type="ARBA" id="ARBA00046313"/>
    </source>
</evidence>
<organism evidence="9 10">
    <name type="scientific">Olivibacter oleidegradans</name>
    <dbReference type="NCBI Taxonomy" id="760123"/>
    <lineage>
        <taxon>Bacteria</taxon>
        <taxon>Pseudomonadati</taxon>
        <taxon>Bacteroidota</taxon>
        <taxon>Sphingobacteriia</taxon>
        <taxon>Sphingobacteriales</taxon>
        <taxon>Sphingobacteriaceae</taxon>
        <taxon>Olivibacter</taxon>
    </lineage>
</organism>
<reference evidence="9 10" key="1">
    <citation type="submission" date="2024-09" db="EMBL/GenBank/DDBJ databases">
        <authorList>
            <person name="Sun Q."/>
            <person name="Mori K."/>
        </authorList>
    </citation>
    <scope>NUCLEOTIDE SEQUENCE [LARGE SCALE GENOMIC DNA]</scope>
    <source>
        <strain evidence="9 10">CCM 7765</strain>
    </source>
</reference>
<evidence type="ECO:0000256" key="6">
    <source>
        <dbReference type="ARBA" id="ARBA00023014"/>
    </source>
</evidence>
<name>A0ABV6HH13_9SPHI</name>
<evidence type="ECO:0000256" key="3">
    <source>
        <dbReference type="ARBA" id="ARBA00022723"/>
    </source>
</evidence>
<dbReference type="NCBIfam" id="NF009911">
    <property type="entry name" value="PRK13371.1"/>
    <property type="match status" value="1"/>
</dbReference>
<gene>
    <name evidence="9" type="ORF">ACFFI0_07665</name>
</gene>
<evidence type="ECO:0000256" key="1">
    <source>
        <dbReference type="ARBA" id="ARBA00001966"/>
    </source>
</evidence>
<keyword evidence="4 9" id="KW-0560">Oxidoreductase</keyword>
<dbReference type="Gene3D" id="3.40.50.11270">
    <property type="match status" value="1"/>
</dbReference>
<dbReference type="Pfam" id="PF02401">
    <property type="entry name" value="LYTB"/>
    <property type="match status" value="1"/>
</dbReference>
<dbReference type="Gene3D" id="3.40.1010.20">
    <property type="entry name" value="4-hydroxy-3-methylbut-2-enyl diphosphate reductase, catalytic domain"/>
    <property type="match status" value="2"/>
</dbReference>
<evidence type="ECO:0000256" key="8">
    <source>
        <dbReference type="ARBA" id="ARBA00046314"/>
    </source>
</evidence>
<dbReference type="InterPro" id="IPR003451">
    <property type="entry name" value="LytB/IspH"/>
</dbReference>
<comment type="cofactor">
    <cofactor evidence="1">
        <name>[4Fe-4S] cluster</name>
        <dbReference type="ChEBI" id="CHEBI:49883"/>
    </cofactor>
</comment>
<evidence type="ECO:0000313" key="9">
    <source>
        <dbReference type="EMBL" id="MFC0318182.1"/>
    </source>
</evidence>
<sequence length="409" mass="46910">MKVFDIPTAYKSEMVTAIKKSRQERDHLKKDFSPSILDFGKVRINLARHFGFCYGVENAIETAYTAIQENPHKRIYLLSEIIHNPHVNQALQENGVKFIMDTYGRQLIPWEEITPADVVIMPAFGTTVEVEQMLKRKEINRIYYRSKCPFVEKVWTRVSQIANKGYTVIVHGKPDHEETRATFSHSRSVGASMVIKDLKEAELLADFIRNRRPPADFYSLFEGRYSEGFHITQDLKRIGVVNQTTLLADETQQIADFLQQTMVEHYQLTDDHITDHFANMRDTLCYATHDNQSAVTEMLSLDADLAIVVGGYNSSNTSHLVELCEAKLPTYFISASESLLSKTAIEHWDIHHQQLKLTKDYLPSESVVIHLTSGASCPDILIENVIRRVLSFYHLSFDNWQIASKLKNK</sequence>
<dbReference type="NCBIfam" id="TIGR00216">
    <property type="entry name" value="ispH_lytB"/>
    <property type="match status" value="1"/>
</dbReference>
<comment type="caution">
    <text evidence="9">The sequence shown here is derived from an EMBL/GenBank/DDBJ whole genome shotgun (WGS) entry which is preliminary data.</text>
</comment>
<keyword evidence="3" id="KW-0479">Metal-binding</keyword>
<comment type="pathway">
    <text evidence="7">Isoprenoid biosynthesis; isopentenyl diphosphate biosynthesis via DXP pathway; isopentenyl diphosphate from 1-deoxy-D-xylulose 5-phosphate: step 6/6.</text>
</comment>
<evidence type="ECO:0000256" key="5">
    <source>
        <dbReference type="ARBA" id="ARBA00023004"/>
    </source>
</evidence>
<dbReference type="PANTHER" id="PTHR31619">
    <property type="entry name" value="4-HYDROXY-3-METHYLBUT-2-ENYL DIPHOSPHATE REDUCTASE, CHLOROPLASTIC"/>
    <property type="match status" value="1"/>
</dbReference>
<dbReference type="CDD" id="cd13944">
    <property type="entry name" value="lytB_ispH"/>
    <property type="match status" value="1"/>
</dbReference>
<dbReference type="PANTHER" id="PTHR31619:SF5">
    <property type="entry name" value="4-HYDROXY-3-METHYLBUT-2-ENYL DIPHOSPHATE REDUCTASE, CHLOROPLASTIC"/>
    <property type="match status" value="1"/>
</dbReference>
<dbReference type="EC" id="1.17.7.4" evidence="9"/>
<proteinExistence type="predicted"/>
<dbReference type="Proteomes" id="UP001589774">
    <property type="component" value="Unassembled WGS sequence"/>
</dbReference>
<keyword evidence="2" id="KW-0004">4Fe-4S</keyword>
<protein>
    <submittedName>
        <fullName evidence="9">4-hydroxy-3-methylbut-2-enyl diphosphate reductase</fullName>
        <ecNumber evidence="9">1.17.7.4</ecNumber>
    </submittedName>
</protein>
<dbReference type="EMBL" id="JBHLWO010000001">
    <property type="protein sequence ID" value="MFC0318182.1"/>
    <property type="molecule type" value="Genomic_DNA"/>
</dbReference>
<comment type="pathway">
    <text evidence="8">Isoprenoid biosynthesis; dimethylallyl diphosphate biosynthesis; dimethylallyl diphosphate from (2E)-4-hydroxy-3-methylbutenyl diphosphate: step 1/1.</text>
</comment>
<evidence type="ECO:0000256" key="4">
    <source>
        <dbReference type="ARBA" id="ARBA00023002"/>
    </source>
</evidence>